<dbReference type="AlphaFoldDB" id="A0A6L2NWR1"/>
<comment type="caution">
    <text evidence="1">The sequence shown here is derived from an EMBL/GenBank/DDBJ whole genome shotgun (WGS) entry which is preliminary data.</text>
</comment>
<name>A0A6L2NWR1_TANCI</name>
<accession>A0A6L2NWR1</accession>
<dbReference type="EMBL" id="BKCJ010009968">
    <property type="protein sequence ID" value="GEU89452.1"/>
    <property type="molecule type" value="Genomic_DNA"/>
</dbReference>
<proteinExistence type="predicted"/>
<reference evidence="1" key="1">
    <citation type="journal article" date="2019" name="Sci. Rep.">
        <title>Draft genome of Tanacetum cinerariifolium, the natural source of mosquito coil.</title>
        <authorList>
            <person name="Yamashiro T."/>
            <person name="Shiraishi A."/>
            <person name="Satake H."/>
            <person name="Nakayama K."/>
        </authorList>
    </citation>
    <scope>NUCLEOTIDE SEQUENCE</scope>
</reference>
<organism evidence="1">
    <name type="scientific">Tanacetum cinerariifolium</name>
    <name type="common">Dalmatian daisy</name>
    <name type="synonym">Chrysanthemum cinerariifolium</name>
    <dbReference type="NCBI Taxonomy" id="118510"/>
    <lineage>
        <taxon>Eukaryota</taxon>
        <taxon>Viridiplantae</taxon>
        <taxon>Streptophyta</taxon>
        <taxon>Embryophyta</taxon>
        <taxon>Tracheophyta</taxon>
        <taxon>Spermatophyta</taxon>
        <taxon>Magnoliopsida</taxon>
        <taxon>eudicotyledons</taxon>
        <taxon>Gunneridae</taxon>
        <taxon>Pentapetalae</taxon>
        <taxon>asterids</taxon>
        <taxon>campanulids</taxon>
        <taxon>Asterales</taxon>
        <taxon>Asteraceae</taxon>
        <taxon>Asteroideae</taxon>
        <taxon>Anthemideae</taxon>
        <taxon>Anthemidinae</taxon>
        <taxon>Tanacetum</taxon>
    </lineage>
</organism>
<protein>
    <submittedName>
        <fullName evidence="1">Uncharacterized protein</fullName>
    </submittedName>
</protein>
<evidence type="ECO:0000313" key="1">
    <source>
        <dbReference type="EMBL" id="GEU89452.1"/>
    </source>
</evidence>
<gene>
    <name evidence="1" type="ORF">Tci_061430</name>
</gene>
<sequence length="112" mass="13058">MAYRMTRGHGDMNIADAQGQISQKKRQAVQIHYRGIALSTWYWTTERNAERCINVNVGGHILLHRMDSEVMKGLSVCKASEINIRRIRVKDIVKKVKDYLKTRQLRWISADM</sequence>